<dbReference type="RefSeq" id="XP_070897296.1">
    <property type="nucleotide sequence ID" value="XM_071046157.1"/>
</dbReference>
<reference evidence="2 3" key="1">
    <citation type="submission" date="2024-07" db="EMBL/GenBank/DDBJ databases">
        <title>Section-level genome sequencing and comparative genomics of Aspergillus sections Usti and Cavernicolus.</title>
        <authorList>
            <consortium name="Lawrence Berkeley National Laboratory"/>
            <person name="Nybo J.L."/>
            <person name="Vesth T.C."/>
            <person name="Theobald S."/>
            <person name="Frisvad J.C."/>
            <person name="Larsen T.O."/>
            <person name="Kjaerboelling I."/>
            <person name="Rothschild-Mancinelli K."/>
            <person name="Lyhne E.K."/>
            <person name="Kogle M.E."/>
            <person name="Barry K."/>
            <person name="Clum A."/>
            <person name="Na H."/>
            <person name="Ledsgaard L."/>
            <person name="Lin J."/>
            <person name="Lipzen A."/>
            <person name="Kuo A."/>
            <person name="Riley R."/>
            <person name="Mondo S."/>
            <person name="LaButti K."/>
            <person name="Haridas S."/>
            <person name="Pangalinan J."/>
            <person name="Salamov A.A."/>
            <person name="Simmons B.A."/>
            <person name="Magnuson J.K."/>
            <person name="Chen J."/>
            <person name="Drula E."/>
            <person name="Henrissat B."/>
            <person name="Wiebenga A."/>
            <person name="Lubbers R.J."/>
            <person name="Gomes A.C."/>
            <person name="Macurrencykelacurrency M.R."/>
            <person name="Stajich J."/>
            <person name="Grigoriev I.V."/>
            <person name="Mortensen U.H."/>
            <person name="De vries R.P."/>
            <person name="Baker S.E."/>
            <person name="Andersen M.R."/>
        </authorList>
    </citation>
    <scope>NUCLEOTIDE SEQUENCE [LARGE SCALE GENOMIC DNA]</scope>
    <source>
        <strain evidence="2 3">CBS 756.74</strain>
    </source>
</reference>
<accession>A0ABR4K3L9</accession>
<feature type="region of interest" description="Disordered" evidence="1">
    <location>
        <begin position="80"/>
        <end position="103"/>
    </location>
</feature>
<gene>
    <name evidence="2" type="ORF">BJX68DRAFT_268683</name>
</gene>
<keyword evidence="3" id="KW-1185">Reference proteome</keyword>
<dbReference type="Proteomes" id="UP001610444">
    <property type="component" value="Unassembled WGS sequence"/>
</dbReference>
<name>A0ABR4K3L9_9EURO</name>
<protein>
    <submittedName>
        <fullName evidence="2">Uncharacterized protein</fullName>
    </submittedName>
</protein>
<feature type="compositionally biased region" description="Low complexity" evidence="1">
    <location>
        <begin position="85"/>
        <end position="103"/>
    </location>
</feature>
<organism evidence="2 3">
    <name type="scientific">Aspergillus pseudodeflectus</name>
    <dbReference type="NCBI Taxonomy" id="176178"/>
    <lineage>
        <taxon>Eukaryota</taxon>
        <taxon>Fungi</taxon>
        <taxon>Dikarya</taxon>
        <taxon>Ascomycota</taxon>
        <taxon>Pezizomycotina</taxon>
        <taxon>Eurotiomycetes</taxon>
        <taxon>Eurotiomycetidae</taxon>
        <taxon>Eurotiales</taxon>
        <taxon>Aspergillaceae</taxon>
        <taxon>Aspergillus</taxon>
        <taxon>Aspergillus subgen. Nidulantes</taxon>
    </lineage>
</organism>
<evidence type="ECO:0000313" key="3">
    <source>
        <dbReference type="Proteomes" id="UP001610444"/>
    </source>
</evidence>
<dbReference type="GeneID" id="98161321"/>
<evidence type="ECO:0000313" key="2">
    <source>
        <dbReference type="EMBL" id="KAL2846602.1"/>
    </source>
</evidence>
<proteinExistence type="predicted"/>
<comment type="caution">
    <text evidence="2">The sequence shown here is derived from an EMBL/GenBank/DDBJ whole genome shotgun (WGS) entry which is preliminary data.</text>
</comment>
<dbReference type="EMBL" id="JBFXLR010000032">
    <property type="protein sequence ID" value="KAL2846602.1"/>
    <property type="molecule type" value="Genomic_DNA"/>
</dbReference>
<evidence type="ECO:0000256" key="1">
    <source>
        <dbReference type="SAM" id="MobiDB-lite"/>
    </source>
</evidence>
<sequence length="103" mass="11602">MRIGIDGHLERKRDRLREKKARWFRFPSPVDPDQGKSDTLVDPKSVLERDRPLDLLAMGLPSAMERENLLNVPVEIPEALPGSFSAESEATTTTLRPETPLPV</sequence>